<dbReference type="PATRIC" id="fig|1423807.3.peg.1825"/>
<dbReference type="Proteomes" id="UP000051820">
    <property type="component" value="Unassembled WGS sequence"/>
</dbReference>
<dbReference type="Gene3D" id="3.90.550.10">
    <property type="entry name" value="Spore Coat Polysaccharide Biosynthesis Protein SpsA, Chain A"/>
    <property type="match status" value="1"/>
</dbReference>
<dbReference type="PANTHER" id="PTHR22916">
    <property type="entry name" value="GLYCOSYLTRANSFERASE"/>
    <property type="match status" value="1"/>
</dbReference>
<dbReference type="OrthoDB" id="2275557at2"/>
<keyword evidence="2" id="KW-0808">Transferase</keyword>
<dbReference type="eggNOG" id="COG0463">
    <property type="taxonomic scope" value="Bacteria"/>
</dbReference>
<dbReference type="RefSeq" id="WP_010622506.1">
    <property type="nucleotide sequence ID" value="NZ_AZGF01000041.1"/>
</dbReference>
<dbReference type="GO" id="GO:0016740">
    <property type="term" value="F:transferase activity"/>
    <property type="evidence" value="ECO:0007669"/>
    <property type="project" value="UniProtKB-KW"/>
</dbReference>
<keyword evidence="3" id="KW-1185">Reference proteome</keyword>
<dbReference type="InterPro" id="IPR001173">
    <property type="entry name" value="Glyco_trans_2-like"/>
</dbReference>
<organism evidence="2 3">
    <name type="scientific">Paucilactobacillus suebicus DSM 5007 = KCTC 3549</name>
    <dbReference type="NCBI Taxonomy" id="1423807"/>
    <lineage>
        <taxon>Bacteria</taxon>
        <taxon>Bacillati</taxon>
        <taxon>Bacillota</taxon>
        <taxon>Bacilli</taxon>
        <taxon>Lactobacillales</taxon>
        <taxon>Lactobacillaceae</taxon>
        <taxon>Paucilactobacillus</taxon>
    </lineage>
</organism>
<dbReference type="EMBL" id="AZGF01000041">
    <property type="protein sequence ID" value="KRM09430.1"/>
    <property type="molecule type" value="Genomic_DNA"/>
</dbReference>
<dbReference type="InterPro" id="IPR029044">
    <property type="entry name" value="Nucleotide-diphossugar_trans"/>
</dbReference>
<name>A0A0R1W2E9_9LACO</name>
<evidence type="ECO:0000313" key="2">
    <source>
        <dbReference type="EMBL" id="KRM09430.1"/>
    </source>
</evidence>
<evidence type="ECO:0000313" key="3">
    <source>
        <dbReference type="Proteomes" id="UP000051820"/>
    </source>
</evidence>
<accession>A0A0R1W2E9</accession>
<sequence>MDKLVSIIIPYYRESLDQLHVAMSSVNNQTGIDFNQVEVILVSDGGRFVDVDQQFSYMKCQIKFCQNEINGGAGVARQMGMDAAEGNYYMFIDADDQLQNCNALEPFFNVVEYNGDRDIITSRYIEQVPDEDAGFRYLTHQSKNWTSPVAKWFNRDFINRIGLRWLDDLRVFEDTYFVGLACELAGSIYYSEAITYMWQSNPQSTMRQRNGDFSNQLHVWSRMNHAYLDMIKIHRPKILFTTYSDYVADIFLRTQKYEAADSQAFTAEHEALMREYCDLWPELRPRLRKIVSNLVSTSNEFKGSSTLHLHRFIKQQDQITKL</sequence>
<reference evidence="2 3" key="1">
    <citation type="journal article" date="2015" name="Genome Announc.">
        <title>Expanding the biotechnology potential of lactobacilli through comparative genomics of 213 strains and associated genera.</title>
        <authorList>
            <person name="Sun Z."/>
            <person name="Harris H.M."/>
            <person name="McCann A."/>
            <person name="Guo C."/>
            <person name="Argimon S."/>
            <person name="Zhang W."/>
            <person name="Yang X."/>
            <person name="Jeffery I.B."/>
            <person name="Cooney J.C."/>
            <person name="Kagawa T.F."/>
            <person name="Liu W."/>
            <person name="Song Y."/>
            <person name="Salvetti E."/>
            <person name="Wrobel A."/>
            <person name="Rasinkangas P."/>
            <person name="Parkhill J."/>
            <person name="Rea M.C."/>
            <person name="O'Sullivan O."/>
            <person name="Ritari J."/>
            <person name="Douillard F.P."/>
            <person name="Paul Ross R."/>
            <person name="Yang R."/>
            <person name="Briner A.E."/>
            <person name="Felis G.E."/>
            <person name="de Vos W.M."/>
            <person name="Barrangou R."/>
            <person name="Klaenhammer T.R."/>
            <person name="Caufield P.W."/>
            <person name="Cui Y."/>
            <person name="Zhang H."/>
            <person name="O'Toole P.W."/>
        </authorList>
    </citation>
    <scope>NUCLEOTIDE SEQUENCE [LARGE SCALE GENOMIC DNA]</scope>
    <source>
        <strain evidence="2 3">DSM 5007</strain>
    </source>
</reference>
<dbReference type="CDD" id="cd00761">
    <property type="entry name" value="Glyco_tranf_GTA_type"/>
    <property type="match status" value="1"/>
</dbReference>
<dbReference type="Pfam" id="PF00535">
    <property type="entry name" value="Glycos_transf_2"/>
    <property type="match status" value="1"/>
</dbReference>
<dbReference type="AlphaFoldDB" id="A0A0R1W2E9"/>
<comment type="caution">
    <text evidence="2">The sequence shown here is derived from an EMBL/GenBank/DDBJ whole genome shotgun (WGS) entry which is preliminary data.</text>
</comment>
<protein>
    <submittedName>
        <fullName evidence="2">Glycosyltransferase</fullName>
    </submittedName>
</protein>
<gene>
    <name evidence="2" type="ORF">FD16_GL001782</name>
</gene>
<feature type="domain" description="Glycosyltransferase 2-like" evidence="1">
    <location>
        <begin position="6"/>
        <end position="145"/>
    </location>
</feature>
<dbReference type="STRING" id="1423807.FD16_GL001782"/>
<dbReference type="SUPFAM" id="SSF53448">
    <property type="entry name" value="Nucleotide-diphospho-sugar transferases"/>
    <property type="match status" value="1"/>
</dbReference>
<proteinExistence type="predicted"/>
<evidence type="ECO:0000259" key="1">
    <source>
        <dbReference type="Pfam" id="PF00535"/>
    </source>
</evidence>